<dbReference type="Gene3D" id="1.10.510.10">
    <property type="entry name" value="Transferase(Phosphotransferase) domain 1"/>
    <property type="match status" value="1"/>
</dbReference>
<evidence type="ECO:0000259" key="9">
    <source>
        <dbReference type="PROSITE" id="PS50011"/>
    </source>
</evidence>
<evidence type="ECO:0000313" key="10">
    <source>
        <dbReference type="EMBL" id="KPM05289.1"/>
    </source>
</evidence>
<protein>
    <recommendedName>
        <fullName evidence="1">non-specific serine/threonine protein kinase</fullName>
        <ecNumber evidence="1">2.7.11.1</ecNumber>
    </recommendedName>
</protein>
<dbReference type="PROSITE" id="PS00108">
    <property type="entry name" value="PROTEIN_KINASE_ST"/>
    <property type="match status" value="1"/>
</dbReference>
<dbReference type="PROSITE" id="PS50011">
    <property type="entry name" value="PROTEIN_KINASE_DOM"/>
    <property type="match status" value="1"/>
</dbReference>
<keyword evidence="4" id="KW-0547">Nucleotide-binding</keyword>
<keyword evidence="5" id="KW-0418">Kinase</keyword>
<reference evidence="10 11" key="1">
    <citation type="journal article" date="2015" name="Parasit. Vectors">
        <title>Draft genome of the scabies mite.</title>
        <authorList>
            <person name="Rider S.D.Jr."/>
            <person name="Morgan M.S."/>
            <person name="Arlian L.G."/>
        </authorList>
    </citation>
    <scope>NUCLEOTIDE SEQUENCE [LARGE SCALE GENOMIC DNA]</scope>
    <source>
        <strain evidence="10">Arlian Lab</strain>
    </source>
</reference>
<dbReference type="Proteomes" id="UP000616769">
    <property type="component" value="Unassembled WGS sequence"/>
</dbReference>
<evidence type="ECO:0000256" key="6">
    <source>
        <dbReference type="ARBA" id="ARBA00022840"/>
    </source>
</evidence>
<dbReference type="GO" id="GO:0007165">
    <property type="term" value="P:signal transduction"/>
    <property type="evidence" value="ECO:0007669"/>
    <property type="project" value="TreeGrafter"/>
</dbReference>
<keyword evidence="6" id="KW-0067">ATP-binding</keyword>
<evidence type="ECO:0000313" key="11">
    <source>
        <dbReference type="Proteomes" id="UP000616769"/>
    </source>
</evidence>
<sequence>MRLFDSITESIKSKEKANQRKFFNELKSSSFLAKNSFSRNQSFDCYHTNNDLNRFDCQSAWIHKSVISFRFAQRKHQRISNGLENDLQNQIESNQVVTPFKILVHGYLLHRIIAKGTFSTLYEAYRLFITQGRLACKRIHLGDRQEYSLRYRIDSDEARWKSLMQKSFLQEEIKILQSIKHPNIVPLYEIIHCNKDYYLMMKFAINKTIHCKFSINYLYVFWQKPLPETYVKRWTRQLMSAVQYIHSEHIAHRDLKLDNFLLDEKYNALLSDFGLALNINDHRFAHNLLSVRCGTPEYMAPEVSLVYSLNYSIYHYDPISADIFSMGVCIFEMLNYYLPFPLSITDRYENGYDNLIWRQKHRQYKFNNQIYLTGYCKDLLHRMLEPRPKFRLTASQVLEHSWFRYSIR</sequence>
<proteinExistence type="predicted"/>
<comment type="catalytic activity">
    <reaction evidence="8">
        <text>L-seryl-[protein] + ATP = O-phospho-L-seryl-[protein] + ADP + H(+)</text>
        <dbReference type="Rhea" id="RHEA:17989"/>
        <dbReference type="Rhea" id="RHEA-COMP:9863"/>
        <dbReference type="Rhea" id="RHEA-COMP:11604"/>
        <dbReference type="ChEBI" id="CHEBI:15378"/>
        <dbReference type="ChEBI" id="CHEBI:29999"/>
        <dbReference type="ChEBI" id="CHEBI:30616"/>
        <dbReference type="ChEBI" id="CHEBI:83421"/>
        <dbReference type="ChEBI" id="CHEBI:456216"/>
        <dbReference type="EC" id="2.7.11.1"/>
    </reaction>
</comment>
<dbReference type="OrthoDB" id="193931at2759"/>
<evidence type="ECO:0000256" key="4">
    <source>
        <dbReference type="ARBA" id="ARBA00022741"/>
    </source>
</evidence>
<dbReference type="SUPFAM" id="SSF56112">
    <property type="entry name" value="Protein kinase-like (PK-like)"/>
    <property type="match status" value="1"/>
</dbReference>
<dbReference type="SMART" id="SM00220">
    <property type="entry name" value="S_TKc"/>
    <property type="match status" value="1"/>
</dbReference>
<evidence type="ECO:0000256" key="2">
    <source>
        <dbReference type="ARBA" id="ARBA00022527"/>
    </source>
</evidence>
<dbReference type="EMBL" id="JXLN01010185">
    <property type="protein sequence ID" value="KPM05289.1"/>
    <property type="molecule type" value="Genomic_DNA"/>
</dbReference>
<dbReference type="InterPro" id="IPR011009">
    <property type="entry name" value="Kinase-like_dom_sf"/>
</dbReference>
<keyword evidence="2" id="KW-0723">Serine/threonine-protein kinase</keyword>
<organism evidence="10 11">
    <name type="scientific">Sarcoptes scabiei</name>
    <name type="common">Itch mite</name>
    <name type="synonym">Acarus scabiei</name>
    <dbReference type="NCBI Taxonomy" id="52283"/>
    <lineage>
        <taxon>Eukaryota</taxon>
        <taxon>Metazoa</taxon>
        <taxon>Ecdysozoa</taxon>
        <taxon>Arthropoda</taxon>
        <taxon>Chelicerata</taxon>
        <taxon>Arachnida</taxon>
        <taxon>Acari</taxon>
        <taxon>Acariformes</taxon>
        <taxon>Sarcoptiformes</taxon>
        <taxon>Astigmata</taxon>
        <taxon>Psoroptidia</taxon>
        <taxon>Sarcoptoidea</taxon>
        <taxon>Sarcoptidae</taxon>
        <taxon>Sarcoptinae</taxon>
        <taxon>Sarcoptes</taxon>
    </lineage>
</organism>
<keyword evidence="3" id="KW-0808">Transferase</keyword>
<name>A0A132A361_SARSC</name>
<dbReference type="InterPro" id="IPR008271">
    <property type="entry name" value="Ser/Thr_kinase_AS"/>
</dbReference>
<comment type="caution">
    <text evidence="10">The sequence shown here is derived from an EMBL/GenBank/DDBJ whole genome shotgun (WGS) entry which is preliminary data.</text>
</comment>
<dbReference type="PANTHER" id="PTHR43895:SF32">
    <property type="entry name" value="SERINE_THREONINE-PROTEIN KINASE CHK1"/>
    <property type="match status" value="1"/>
</dbReference>
<dbReference type="GO" id="GO:0004674">
    <property type="term" value="F:protein serine/threonine kinase activity"/>
    <property type="evidence" value="ECO:0007669"/>
    <property type="project" value="UniProtKB-KW"/>
</dbReference>
<dbReference type="AlphaFoldDB" id="A0A132A361"/>
<dbReference type="PANTHER" id="PTHR43895">
    <property type="entry name" value="CALCIUM/CALMODULIN-DEPENDENT PROTEIN KINASE KINASE-RELATED"/>
    <property type="match status" value="1"/>
</dbReference>
<feature type="domain" description="Protein kinase" evidence="9">
    <location>
        <begin position="107"/>
        <end position="403"/>
    </location>
</feature>
<evidence type="ECO:0000256" key="7">
    <source>
        <dbReference type="ARBA" id="ARBA00047899"/>
    </source>
</evidence>
<dbReference type="InterPro" id="IPR000719">
    <property type="entry name" value="Prot_kinase_dom"/>
</dbReference>
<evidence type="ECO:0000256" key="8">
    <source>
        <dbReference type="ARBA" id="ARBA00048679"/>
    </source>
</evidence>
<comment type="catalytic activity">
    <reaction evidence="7">
        <text>L-threonyl-[protein] + ATP = O-phospho-L-threonyl-[protein] + ADP + H(+)</text>
        <dbReference type="Rhea" id="RHEA:46608"/>
        <dbReference type="Rhea" id="RHEA-COMP:11060"/>
        <dbReference type="Rhea" id="RHEA-COMP:11605"/>
        <dbReference type="ChEBI" id="CHEBI:15378"/>
        <dbReference type="ChEBI" id="CHEBI:30013"/>
        <dbReference type="ChEBI" id="CHEBI:30616"/>
        <dbReference type="ChEBI" id="CHEBI:61977"/>
        <dbReference type="ChEBI" id="CHEBI:456216"/>
        <dbReference type="EC" id="2.7.11.1"/>
    </reaction>
</comment>
<evidence type="ECO:0000256" key="1">
    <source>
        <dbReference type="ARBA" id="ARBA00012513"/>
    </source>
</evidence>
<dbReference type="GO" id="GO:0005524">
    <property type="term" value="F:ATP binding"/>
    <property type="evidence" value="ECO:0007669"/>
    <property type="project" value="UniProtKB-KW"/>
</dbReference>
<dbReference type="VEuPathDB" id="VectorBase:SSCA005679"/>
<gene>
    <name evidence="10" type="ORF">QR98_0037500</name>
</gene>
<dbReference type="EC" id="2.7.11.1" evidence="1"/>
<dbReference type="Pfam" id="PF00069">
    <property type="entry name" value="Pkinase"/>
    <property type="match status" value="1"/>
</dbReference>
<evidence type="ECO:0000256" key="3">
    <source>
        <dbReference type="ARBA" id="ARBA00022679"/>
    </source>
</evidence>
<evidence type="ECO:0000256" key="5">
    <source>
        <dbReference type="ARBA" id="ARBA00022777"/>
    </source>
</evidence>
<accession>A0A132A361</accession>